<evidence type="ECO:0000256" key="2">
    <source>
        <dbReference type="ARBA" id="ARBA00022723"/>
    </source>
</evidence>
<name>A0A2A2MCM7_9GAMM</name>
<keyword evidence="3 5" id="KW-0378">Hydrolase</keyword>
<dbReference type="RefSeq" id="WP_039187955.1">
    <property type="nucleotide sequence ID" value="NZ_CATYOV010000001.1"/>
</dbReference>
<dbReference type="GO" id="GO:0005829">
    <property type="term" value="C:cytosol"/>
    <property type="evidence" value="ECO:0007669"/>
    <property type="project" value="TreeGrafter"/>
</dbReference>
<protein>
    <submittedName>
        <fullName evidence="5">Metal-dependent hydrolase</fullName>
    </submittedName>
</protein>
<comment type="caution">
    <text evidence="5">The sequence shown here is derived from an EMBL/GenBank/DDBJ whole genome shotgun (WGS) entry which is preliminary data.</text>
</comment>
<accession>A0A2A2MCM7</accession>
<evidence type="ECO:0000256" key="4">
    <source>
        <dbReference type="PIRSR" id="PIRSR005902-1"/>
    </source>
</evidence>
<feature type="binding site" evidence="4">
    <location>
        <position position="166"/>
    </location>
    <ligand>
        <name>a divalent metal cation</name>
        <dbReference type="ChEBI" id="CHEBI:60240"/>
        <label>2</label>
    </ligand>
</feature>
<feature type="binding site" evidence="4">
    <location>
        <position position="20"/>
    </location>
    <ligand>
        <name>a divalent metal cation</name>
        <dbReference type="ChEBI" id="CHEBI:60240"/>
        <label>1</label>
    </ligand>
</feature>
<dbReference type="PANTHER" id="PTHR46124">
    <property type="entry name" value="D-AMINOACYL-TRNA DEACYLASE"/>
    <property type="match status" value="1"/>
</dbReference>
<dbReference type="InterPro" id="IPR001130">
    <property type="entry name" value="TatD-like"/>
</dbReference>
<dbReference type="EMBL" id="NQMS01000005">
    <property type="protein sequence ID" value="PAV96076.1"/>
    <property type="molecule type" value="Genomic_DNA"/>
</dbReference>
<proteinExistence type="inferred from homology"/>
<dbReference type="GO" id="GO:0016788">
    <property type="term" value="F:hydrolase activity, acting on ester bonds"/>
    <property type="evidence" value="ECO:0007669"/>
    <property type="project" value="InterPro"/>
</dbReference>
<dbReference type="PANTHER" id="PTHR46124:SF3">
    <property type="entry name" value="HYDROLASE"/>
    <property type="match status" value="1"/>
</dbReference>
<evidence type="ECO:0000313" key="6">
    <source>
        <dbReference type="Proteomes" id="UP000218796"/>
    </source>
</evidence>
<feature type="binding site" evidence="4">
    <location>
        <position position="142"/>
    </location>
    <ligand>
        <name>a divalent metal cation</name>
        <dbReference type="ChEBI" id="CHEBI:60240"/>
        <label>2</label>
    </ligand>
</feature>
<dbReference type="Pfam" id="PF01026">
    <property type="entry name" value="TatD_DNase"/>
    <property type="match status" value="1"/>
</dbReference>
<comment type="similarity">
    <text evidence="1">Belongs to the metallo-dependent hydrolases superfamily. TatD-type hydrolase family.</text>
</comment>
<keyword evidence="2 4" id="KW-0479">Metal-binding</keyword>
<gene>
    <name evidence="5" type="ORF">CJD50_13740</name>
</gene>
<dbReference type="PIRSF" id="PIRSF005902">
    <property type="entry name" value="DNase_TatD"/>
    <property type="match status" value="1"/>
</dbReference>
<dbReference type="OrthoDB" id="9810005at2"/>
<dbReference type="FunFam" id="3.20.20.140:FF:000005">
    <property type="entry name" value="TatD family hydrolase"/>
    <property type="match status" value="1"/>
</dbReference>
<feature type="binding site" evidence="4">
    <location>
        <position position="18"/>
    </location>
    <ligand>
        <name>a divalent metal cation</name>
        <dbReference type="ChEBI" id="CHEBI:60240"/>
        <label>1</label>
    </ligand>
</feature>
<dbReference type="Proteomes" id="UP000218796">
    <property type="component" value="Unassembled WGS sequence"/>
</dbReference>
<evidence type="ECO:0000256" key="1">
    <source>
        <dbReference type="ARBA" id="ARBA00009275"/>
    </source>
</evidence>
<dbReference type="GO" id="GO:0046872">
    <property type="term" value="F:metal ion binding"/>
    <property type="evidence" value="ECO:0007669"/>
    <property type="project" value="UniProtKB-KW"/>
</dbReference>
<evidence type="ECO:0000256" key="3">
    <source>
        <dbReference type="ARBA" id="ARBA00022801"/>
    </source>
</evidence>
<dbReference type="PROSITE" id="PS01137">
    <property type="entry name" value="TATD_1"/>
    <property type="match status" value="1"/>
</dbReference>
<organism evidence="5 6">
    <name type="scientific">Hafnia paralvei</name>
    <dbReference type="NCBI Taxonomy" id="546367"/>
    <lineage>
        <taxon>Bacteria</taxon>
        <taxon>Pseudomonadati</taxon>
        <taxon>Pseudomonadota</taxon>
        <taxon>Gammaproteobacteria</taxon>
        <taxon>Enterobacterales</taxon>
        <taxon>Hafniaceae</taxon>
        <taxon>Hafnia</taxon>
    </lineage>
</organism>
<keyword evidence="6" id="KW-1185">Reference proteome</keyword>
<dbReference type="PROSITE" id="PS01091">
    <property type="entry name" value="TATD_3"/>
    <property type="match status" value="1"/>
</dbReference>
<evidence type="ECO:0000313" key="5">
    <source>
        <dbReference type="EMBL" id="PAV96076.1"/>
    </source>
</evidence>
<dbReference type="AlphaFoldDB" id="A0A2A2MCM7"/>
<feature type="binding site" evidence="4">
    <location>
        <position position="106"/>
    </location>
    <ligand>
        <name>a divalent metal cation</name>
        <dbReference type="ChEBI" id="CHEBI:60240"/>
        <label>1</label>
    </ligand>
</feature>
<feature type="binding site" evidence="4">
    <location>
        <position position="216"/>
    </location>
    <ligand>
        <name>a divalent metal cation</name>
        <dbReference type="ChEBI" id="CHEBI:60240"/>
        <label>1</label>
    </ligand>
</feature>
<dbReference type="InterPro" id="IPR018228">
    <property type="entry name" value="DNase_TatD-rel_CS"/>
</dbReference>
<dbReference type="InterPro" id="IPR032466">
    <property type="entry name" value="Metal_Hydrolase"/>
</dbReference>
<dbReference type="Gene3D" id="3.20.20.140">
    <property type="entry name" value="Metal-dependent hydrolases"/>
    <property type="match status" value="1"/>
</dbReference>
<sequence length="271" mass="30340">MSEGMDEMGRHIRFIDTHCHFDFPPFSGNESDSIALAYAQGVRHIIVPTISAERFQRVLALVNLHPMLFAAVGLHPLYIEQHIEQDVEHLSDVLASKPNRLVAVGEIGLDLFMDNPQLERQLAILRAQLKLAKHHDLPVILHSRRSHDQLSRELRSVNLSRGGVVHGFSGSLSQAQAFIKLGYFIGVGGTITYDRAHKTRQVIAELPLSTLLLETDAPDMPLSGYQGQPNRPERVRKVFEALCELRPEPSTVIAETIWQNTCRLFGISASF</sequence>
<dbReference type="SUPFAM" id="SSF51556">
    <property type="entry name" value="Metallo-dependent hydrolases"/>
    <property type="match status" value="1"/>
</dbReference>
<dbReference type="CDD" id="cd01310">
    <property type="entry name" value="TatD_DNAse"/>
    <property type="match status" value="1"/>
</dbReference>
<reference evidence="5 6" key="1">
    <citation type="submission" date="2017-08" db="EMBL/GenBank/DDBJ databases">
        <title>Draft Genome Sequence of Hafnia alvei CITHA-6 Isolated from Raw Bovine Milk.</title>
        <authorList>
            <person name="Culligan E.P."/>
            <person name="Mcsweeney A."/>
            <person name="O'Doherty C."/>
            <person name="Gleeson E."/>
            <person name="O'Riordan D."/>
            <person name="Sleator R.D."/>
        </authorList>
    </citation>
    <scope>NUCLEOTIDE SEQUENCE [LARGE SCALE GENOMIC DNA]</scope>
    <source>
        <strain evidence="5 6">CITHA-6</strain>
    </source>
</reference>